<dbReference type="Pfam" id="PF05170">
    <property type="entry name" value="AsmA"/>
    <property type="match status" value="1"/>
</dbReference>
<gene>
    <name evidence="2" type="ORF">GCM10023184_39970</name>
</gene>
<name>A0ABP8HMR7_9BACT</name>
<protein>
    <submittedName>
        <fullName evidence="2">AsmA-like C-terminal region-containing protein</fullName>
    </submittedName>
</protein>
<evidence type="ECO:0000313" key="3">
    <source>
        <dbReference type="Proteomes" id="UP001501725"/>
    </source>
</evidence>
<sequence length="890" mass="95803">MMKKILKITAIALGVLLLLAFTAPFLFRKQIVAALKSGINQNVAAQVDFADVSISFFRRFPRVSVAVENVRVVGTGNFAGDTLLQAGRAEAALNFWSVVKGSDFRIHSVQLDDPRINAIVHKDGTANWDIALPDTSTNTVQPTAFSLVLERYAVRNADIRYTDEGAGISTHLRGLDHEGSGDFTSDLFTLKTKTRAGAITVRYGAVPWLSEVKTTLDADIEIDNKTNTYKLQNTRVSLNDLQLETAGFVQLVNDSTYKMDLAFKAPNTAFRELLSLIPALYQKEFEKIKTSGTAKFDGFLKGTYSATQLPAFAVNLDVANGSFQYPDLPRPVKDINFSLHANNPDGVPDNTVVNIPKAHLEFDGEAFDGRLALQRPLTAMLIDAALKGRLDLGKLAGMVKLDAGTKLAGILGADVQLKGSVAALQQKRYDGFTAAGNLSLANFLYSSKDYPDAVQLQTVQAAFTPRALNVSQVVGQYGASHFTASGALDNILAYALKGQALTGALQFHADKLDLNRFLAVAPDSAAAKANPAGPFLVPANLDLALTSAVDEVLYDKVDLKNVSGRLAVRNETVYLQDLRANALDGTMRISGSYSTLLDKKRPDIALTYDVQGLDVQKTFLAFNTVQRLMPIARFMGGRLTSQMSVSGKLGDGMMPDMASLSGKGNLLLLEGVLQKFAPVDKLASMLQINSLQNISLKEVKNYFEFANGKVLVKPFTVKLSDMEIEAGGLHGFDQSMDYVLNMKMPRAKLGAGANNVVNNLASQAASRGVPVKLGDMVNLKVNMGGTVSKPQIKTALKESAASLADDLKVQATAFVQSKVDSAKSTLRDSVKATKDALLHSAKNEVIKGLTGQKDTAVGAAPTDVRKKAENTGKALLNGLFGKKQKDTTQH</sequence>
<accession>A0ABP8HMR7</accession>
<reference evidence="3" key="1">
    <citation type="journal article" date="2019" name="Int. J. Syst. Evol. Microbiol.">
        <title>The Global Catalogue of Microorganisms (GCM) 10K type strain sequencing project: providing services to taxonomists for standard genome sequencing and annotation.</title>
        <authorList>
            <consortium name="The Broad Institute Genomics Platform"/>
            <consortium name="The Broad Institute Genome Sequencing Center for Infectious Disease"/>
            <person name="Wu L."/>
            <person name="Ma J."/>
        </authorList>
    </citation>
    <scope>NUCLEOTIDE SEQUENCE [LARGE SCALE GENOMIC DNA]</scope>
    <source>
        <strain evidence="3">JCM 17919</strain>
    </source>
</reference>
<comment type="caution">
    <text evidence="2">The sequence shown here is derived from an EMBL/GenBank/DDBJ whole genome shotgun (WGS) entry which is preliminary data.</text>
</comment>
<dbReference type="EMBL" id="BAABGY010000015">
    <property type="protein sequence ID" value="GAA4341472.1"/>
    <property type="molecule type" value="Genomic_DNA"/>
</dbReference>
<dbReference type="PANTHER" id="PTHR30441:SF8">
    <property type="entry name" value="DUF748 DOMAIN-CONTAINING PROTEIN"/>
    <property type="match status" value="1"/>
</dbReference>
<keyword evidence="3" id="KW-1185">Reference proteome</keyword>
<dbReference type="InterPro" id="IPR052894">
    <property type="entry name" value="AsmA-related"/>
</dbReference>
<organism evidence="2 3">
    <name type="scientific">Flaviaesturariibacter amylovorans</name>
    <dbReference type="NCBI Taxonomy" id="1084520"/>
    <lineage>
        <taxon>Bacteria</taxon>
        <taxon>Pseudomonadati</taxon>
        <taxon>Bacteroidota</taxon>
        <taxon>Chitinophagia</taxon>
        <taxon>Chitinophagales</taxon>
        <taxon>Chitinophagaceae</taxon>
        <taxon>Flaviaestuariibacter</taxon>
    </lineage>
</organism>
<proteinExistence type="predicted"/>
<feature type="domain" description="AsmA" evidence="1">
    <location>
        <begin position="2"/>
        <end position="237"/>
    </location>
</feature>
<dbReference type="InterPro" id="IPR007844">
    <property type="entry name" value="AsmA"/>
</dbReference>
<evidence type="ECO:0000259" key="1">
    <source>
        <dbReference type="Pfam" id="PF05170"/>
    </source>
</evidence>
<dbReference type="Proteomes" id="UP001501725">
    <property type="component" value="Unassembled WGS sequence"/>
</dbReference>
<dbReference type="PANTHER" id="PTHR30441">
    <property type="entry name" value="DUF748 DOMAIN-CONTAINING PROTEIN"/>
    <property type="match status" value="1"/>
</dbReference>
<evidence type="ECO:0000313" key="2">
    <source>
        <dbReference type="EMBL" id="GAA4341472.1"/>
    </source>
</evidence>